<evidence type="ECO:0000313" key="6">
    <source>
        <dbReference type="Proteomes" id="UP001626550"/>
    </source>
</evidence>
<name>A0ABD2PQ52_9PLAT</name>
<feature type="region of interest" description="Disordered" evidence="3">
    <location>
        <begin position="18"/>
        <end position="39"/>
    </location>
</feature>
<evidence type="ECO:0000256" key="3">
    <source>
        <dbReference type="SAM" id="MobiDB-lite"/>
    </source>
</evidence>
<feature type="domain" description="Actin interacting protein 3-like C-terminal" evidence="4">
    <location>
        <begin position="37"/>
        <end position="190"/>
    </location>
</feature>
<proteinExistence type="predicted"/>
<dbReference type="PANTHER" id="PTHR22741:SF10">
    <property type="entry name" value="COILED-COIL DOMAIN-CONTAINING PROTEIN CG32809"/>
    <property type="match status" value="1"/>
</dbReference>
<reference evidence="5 6" key="1">
    <citation type="submission" date="2024-11" db="EMBL/GenBank/DDBJ databases">
        <title>Adaptive evolution of stress response genes in parasites aligns with host niche diversity.</title>
        <authorList>
            <person name="Hahn C."/>
            <person name="Resl P."/>
        </authorList>
    </citation>
    <scope>NUCLEOTIDE SEQUENCE [LARGE SCALE GENOMIC DNA]</scope>
    <source>
        <strain evidence="5">EGGRZ-B1_66</strain>
        <tissue evidence="5">Body</tissue>
    </source>
</reference>
<dbReference type="PANTHER" id="PTHR22741">
    <property type="entry name" value="P140CAP/SNIP-RELATED"/>
    <property type="match status" value="1"/>
</dbReference>
<dbReference type="InterPro" id="IPR022782">
    <property type="entry name" value="AIP3-like_C"/>
</dbReference>
<accession>A0ABD2PQ52</accession>
<dbReference type="AlphaFoldDB" id="A0ABD2PQ52"/>
<dbReference type="EMBL" id="JBJKFK010004057">
    <property type="protein sequence ID" value="KAL3309310.1"/>
    <property type="molecule type" value="Genomic_DNA"/>
</dbReference>
<dbReference type="Gene3D" id="1.20.58.1540">
    <property type="entry name" value="Actin interacting protein 3, C-terminal domain"/>
    <property type="match status" value="1"/>
</dbReference>
<gene>
    <name evidence="5" type="ORF">Ciccas_012146</name>
</gene>
<organism evidence="5 6">
    <name type="scientific">Cichlidogyrus casuarinus</name>
    <dbReference type="NCBI Taxonomy" id="1844966"/>
    <lineage>
        <taxon>Eukaryota</taxon>
        <taxon>Metazoa</taxon>
        <taxon>Spiralia</taxon>
        <taxon>Lophotrochozoa</taxon>
        <taxon>Platyhelminthes</taxon>
        <taxon>Monogenea</taxon>
        <taxon>Monopisthocotylea</taxon>
        <taxon>Dactylogyridea</taxon>
        <taxon>Ancyrocephalidae</taxon>
        <taxon>Cichlidogyrus</taxon>
    </lineage>
</organism>
<protein>
    <recommendedName>
        <fullName evidence="4">Actin interacting protein 3-like C-terminal domain-containing protein</fullName>
    </recommendedName>
</protein>
<evidence type="ECO:0000313" key="5">
    <source>
        <dbReference type="EMBL" id="KAL3309310.1"/>
    </source>
</evidence>
<dbReference type="Proteomes" id="UP001626550">
    <property type="component" value="Unassembled WGS sequence"/>
</dbReference>
<dbReference type="Pfam" id="PF03915">
    <property type="entry name" value="AIP3"/>
    <property type="match status" value="1"/>
</dbReference>
<evidence type="ECO:0000259" key="4">
    <source>
        <dbReference type="Pfam" id="PF03915"/>
    </source>
</evidence>
<keyword evidence="6" id="KW-1185">Reference proteome</keyword>
<sequence>MGAVESINSKCDRLLGFPSDLNNSSTPSNSSVDSAFSSRSVTDNNHTAVAVSPLTITPPLKLCVSSATRERLRSLNTDCVSLQTELDQLRSNNTAIQEELKKNSALIMKEVNHLSALGQQKAPERQAREAIDASLIQYREESQELDAWLNDLDAVIEEFRNDALARRCKIKVTEMETLALHLSRISRRLASHKS</sequence>
<keyword evidence="1 2" id="KW-0175">Coiled coil</keyword>
<comment type="caution">
    <text evidence="5">The sequence shown here is derived from an EMBL/GenBank/DDBJ whole genome shotgun (WGS) entry which is preliminary data.</text>
</comment>
<dbReference type="InterPro" id="IPR051825">
    <property type="entry name" value="SRCIN1"/>
</dbReference>
<evidence type="ECO:0000256" key="1">
    <source>
        <dbReference type="ARBA" id="ARBA00023054"/>
    </source>
</evidence>
<evidence type="ECO:0000256" key="2">
    <source>
        <dbReference type="SAM" id="Coils"/>
    </source>
</evidence>
<feature type="coiled-coil region" evidence="2">
    <location>
        <begin position="72"/>
        <end position="106"/>
    </location>
</feature>